<dbReference type="InterPro" id="IPR000160">
    <property type="entry name" value="GGDEF_dom"/>
</dbReference>
<dbReference type="PANTHER" id="PTHR45138">
    <property type="entry name" value="REGULATORY COMPONENTS OF SENSORY TRANSDUCTION SYSTEM"/>
    <property type="match status" value="1"/>
</dbReference>
<dbReference type="SUPFAM" id="SSF52172">
    <property type="entry name" value="CheY-like"/>
    <property type="match status" value="2"/>
</dbReference>
<dbReference type="PROSITE" id="PS50110">
    <property type="entry name" value="RESPONSE_REGULATORY"/>
    <property type="match status" value="2"/>
</dbReference>
<evidence type="ECO:0000313" key="6">
    <source>
        <dbReference type="EMBL" id="OJF98338.1"/>
    </source>
</evidence>
<dbReference type="Proteomes" id="UP000182661">
    <property type="component" value="Unassembled WGS sequence"/>
</dbReference>
<dbReference type="PROSITE" id="PS50887">
    <property type="entry name" value="GGDEF"/>
    <property type="match status" value="1"/>
</dbReference>
<dbReference type="RefSeq" id="WP_071832575.1">
    <property type="nucleotide sequence ID" value="NZ_LSRP01000076.1"/>
</dbReference>
<name>A0A657LU18_9HYPH</name>
<evidence type="ECO:0000259" key="4">
    <source>
        <dbReference type="PROSITE" id="PS50110"/>
    </source>
</evidence>
<dbReference type="GO" id="GO:0000160">
    <property type="term" value="P:phosphorelay signal transduction system"/>
    <property type="evidence" value="ECO:0007669"/>
    <property type="project" value="InterPro"/>
</dbReference>
<dbReference type="InterPro" id="IPR001789">
    <property type="entry name" value="Sig_transdc_resp-reg_receiver"/>
</dbReference>
<dbReference type="GO" id="GO:0052621">
    <property type="term" value="F:diguanylate cyclase activity"/>
    <property type="evidence" value="ECO:0007669"/>
    <property type="project" value="UniProtKB-EC"/>
</dbReference>
<dbReference type="EMBL" id="LSRP01000076">
    <property type="protein sequence ID" value="OJF98338.1"/>
    <property type="molecule type" value="Genomic_DNA"/>
</dbReference>
<proteinExistence type="predicted"/>
<dbReference type="GO" id="GO:0043709">
    <property type="term" value="P:cell adhesion involved in single-species biofilm formation"/>
    <property type="evidence" value="ECO:0007669"/>
    <property type="project" value="TreeGrafter"/>
</dbReference>
<dbReference type="InterPro" id="IPR043128">
    <property type="entry name" value="Rev_trsase/Diguanyl_cyclase"/>
</dbReference>
<dbReference type="InterPro" id="IPR029787">
    <property type="entry name" value="Nucleotide_cyclase"/>
</dbReference>
<feature type="modified residue" description="4-aspartylphosphate" evidence="3">
    <location>
        <position position="52"/>
    </location>
</feature>
<dbReference type="Pfam" id="PF00072">
    <property type="entry name" value="Response_reg"/>
    <property type="match status" value="1"/>
</dbReference>
<dbReference type="InterPro" id="IPR011006">
    <property type="entry name" value="CheY-like_superfamily"/>
</dbReference>
<dbReference type="OrthoDB" id="9812260at2"/>
<feature type="domain" description="Response regulatory" evidence="4">
    <location>
        <begin position="123"/>
        <end position="240"/>
    </location>
</feature>
<dbReference type="EC" id="2.7.7.65" evidence="1"/>
<dbReference type="Pfam" id="PF00990">
    <property type="entry name" value="GGDEF"/>
    <property type="match status" value="1"/>
</dbReference>
<dbReference type="AlphaFoldDB" id="A0A657LU18"/>
<accession>A0A657LU18</accession>
<keyword evidence="7" id="KW-1185">Reference proteome</keyword>
<dbReference type="SMART" id="SM00448">
    <property type="entry name" value="REC"/>
    <property type="match status" value="2"/>
</dbReference>
<dbReference type="PANTHER" id="PTHR45138:SF9">
    <property type="entry name" value="DIGUANYLATE CYCLASE DGCM-RELATED"/>
    <property type="match status" value="1"/>
</dbReference>
<dbReference type="Gene3D" id="3.40.50.2300">
    <property type="match status" value="2"/>
</dbReference>
<dbReference type="SMART" id="SM00267">
    <property type="entry name" value="GGDEF"/>
    <property type="match status" value="1"/>
</dbReference>
<comment type="catalytic activity">
    <reaction evidence="2">
        <text>2 GTP = 3',3'-c-di-GMP + 2 diphosphate</text>
        <dbReference type="Rhea" id="RHEA:24898"/>
        <dbReference type="ChEBI" id="CHEBI:33019"/>
        <dbReference type="ChEBI" id="CHEBI:37565"/>
        <dbReference type="ChEBI" id="CHEBI:58805"/>
        <dbReference type="EC" id="2.7.7.65"/>
    </reaction>
</comment>
<evidence type="ECO:0000256" key="1">
    <source>
        <dbReference type="ARBA" id="ARBA00012528"/>
    </source>
</evidence>
<feature type="domain" description="GGDEF" evidence="5">
    <location>
        <begin position="283"/>
        <end position="415"/>
    </location>
</feature>
<evidence type="ECO:0000256" key="2">
    <source>
        <dbReference type="ARBA" id="ARBA00034247"/>
    </source>
</evidence>
<protein>
    <recommendedName>
        <fullName evidence="1">diguanylate cyclase</fullName>
        <ecNumber evidence="1">2.7.7.65</ecNumber>
    </recommendedName>
</protein>
<dbReference type="SUPFAM" id="SSF55073">
    <property type="entry name" value="Nucleotide cyclase"/>
    <property type="match status" value="1"/>
</dbReference>
<reference evidence="6 7" key="1">
    <citation type="submission" date="2016-02" db="EMBL/GenBank/DDBJ databases">
        <title>Genome sequencing of a beta-galactosidase producing bacteria Rhizobium sp. 59.</title>
        <authorList>
            <person name="Wang D."/>
            <person name="Kot W."/>
            <person name="Qin Y."/>
            <person name="Hansen L."/>
            <person name="Naqvi K."/>
            <person name="Rensing C."/>
        </authorList>
    </citation>
    <scope>NUCLEOTIDE SEQUENCE [LARGE SCALE GENOMIC DNA]</scope>
    <source>
        <strain evidence="6 7">59</strain>
    </source>
</reference>
<dbReference type="FunFam" id="3.30.70.270:FF:000001">
    <property type="entry name" value="Diguanylate cyclase domain protein"/>
    <property type="match status" value="1"/>
</dbReference>
<dbReference type="GO" id="GO:0005886">
    <property type="term" value="C:plasma membrane"/>
    <property type="evidence" value="ECO:0007669"/>
    <property type="project" value="TreeGrafter"/>
</dbReference>
<dbReference type="CDD" id="cd01949">
    <property type="entry name" value="GGDEF"/>
    <property type="match status" value="1"/>
</dbReference>
<comment type="caution">
    <text evidence="6">The sequence shown here is derived from an EMBL/GenBank/DDBJ whole genome shotgun (WGS) entry which is preliminary data.</text>
</comment>
<comment type="caution">
    <text evidence="3">Lacks conserved residue(s) required for the propagation of feature annotation.</text>
</comment>
<organism evidence="6 7">
    <name type="scientific">Pararhizobium antarcticum</name>
    <dbReference type="NCBI Taxonomy" id="1798805"/>
    <lineage>
        <taxon>Bacteria</taxon>
        <taxon>Pseudomonadati</taxon>
        <taxon>Pseudomonadota</taxon>
        <taxon>Alphaproteobacteria</taxon>
        <taxon>Hyphomicrobiales</taxon>
        <taxon>Rhizobiaceae</taxon>
        <taxon>Rhizobium/Agrobacterium group</taxon>
        <taxon>Pararhizobium</taxon>
    </lineage>
</organism>
<dbReference type="GO" id="GO:1902201">
    <property type="term" value="P:negative regulation of bacterial-type flagellum-dependent cell motility"/>
    <property type="evidence" value="ECO:0007669"/>
    <property type="project" value="TreeGrafter"/>
</dbReference>
<sequence length="422" mass="46424">MLLVEDSRMFSTALKHGLETAHGVSVTHCSSLQALKTLFGTGQADFSLAVLDLNLPDAPNCEALEFVLSKGIAVIVFTATFNDATRDYILSKNVVDCVLKNQMDSIGQVMSAVDRALTNSKTHVLLADSDADSRSGLASLLVRQQFRVTAVDSGTQVLERLEGAEAFDLVVTNINLSDMSGHWLLAEIRLRYGEDALGVIAVDSSGDRQQAARFLRNGGTEFIQSPFLVDEFISRIFHVASIQNRVQALHNIAARDYLTDLYNRRHFFQVGPRLVDQCLRRGGTTCIAILDIDHFKRLNDTYGHEVGDLVLTAVARRLRAQVGEEHLLARLGGEEFGILFNSLNVADASRFCEDLRLDLASAKVTADDEELSVTVSIGLAIIEGRESFDNYLNAADQFLYMAKYDGRNRTVSELTLLNAMAS</sequence>
<dbReference type="NCBIfam" id="TIGR00254">
    <property type="entry name" value="GGDEF"/>
    <property type="match status" value="1"/>
</dbReference>
<feature type="domain" description="Response regulatory" evidence="4">
    <location>
        <begin position="1"/>
        <end position="115"/>
    </location>
</feature>
<keyword evidence="3" id="KW-0597">Phosphoprotein</keyword>
<dbReference type="InterPro" id="IPR050469">
    <property type="entry name" value="Diguanylate_Cyclase"/>
</dbReference>
<evidence type="ECO:0000256" key="3">
    <source>
        <dbReference type="PROSITE-ProRule" id="PRU00169"/>
    </source>
</evidence>
<evidence type="ECO:0000313" key="7">
    <source>
        <dbReference type="Proteomes" id="UP000182661"/>
    </source>
</evidence>
<dbReference type="Gene3D" id="3.30.70.270">
    <property type="match status" value="1"/>
</dbReference>
<evidence type="ECO:0000259" key="5">
    <source>
        <dbReference type="PROSITE" id="PS50887"/>
    </source>
</evidence>
<gene>
    <name evidence="6" type="ORF">AX760_14615</name>
</gene>